<gene>
    <name evidence="3" type="ORF">VNI00_015335</name>
</gene>
<dbReference type="InterPro" id="IPR050300">
    <property type="entry name" value="GDXG_lipolytic_enzyme"/>
</dbReference>
<dbReference type="SUPFAM" id="SSF53474">
    <property type="entry name" value="alpha/beta-Hydrolases"/>
    <property type="match status" value="1"/>
</dbReference>
<dbReference type="Pfam" id="PF07859">
    <property type="entry name" value="Abhydrolase_3"/>
    <property type="match status" value="1"/>
</dbReference>
<name>A0AAW0BM84_9AGAR</name>
<comment type="caution">
    <text evidence="3">The sequence shown here is derived from an EMBL/GenBank/DDBJ whole genome shotgun (WGS) entry which is preliminary data.</text>
</comment>
<protein>
    <recommendedName>
        <fullName evidence="2">Alpha/beta hydrolase fold-3 domain-containing protein</fullName>
    </recommendedName>
</protein>
<evidence type="ECO:0000259" key="2">
    <source>
        <dbReference type="Pfam" id="PF07859"/>
    </source>
</evidence>
<accession>A0AAW0BM84</accession>
<dbReference type="PANTHER" id="PTHR48081:SF8">
    <property type="entry name" value="ALPHA_BETA HYDROLASE FOLD-3 DOMAIN-CONTAINING PROTEIN-RELATED"/>
    <property type="match status" value="1"/>
</dbReference>
<dbReference type="AlphaFoldDB" id="A0AAW0BM84"/>
<keyword evidence="1" id="KW-0378">Hydrolase</keyword>
<dbReference type="InterPro" id="IPR013094">
    <property type="entry name" value="AB_hydrolase_3"/>
</dbReference>
<dbReference type="PANTHER" id="PTHR48081">
    <property type="entry name" value="AB HYDROLASE SUPERFAMILY PROTEIN C4A8.06C"/>
    <property type="match status" value="1"/>
</dbReference>
<dbReference type="InterPro" id="IPR029058">
    <property type="entry name" value="AB_hydrolase_fold"/>
</dbReference>
<dbReference type="Proteomes" id="UP001383192">
    <property type="component" value="Unassembled WGS sequence"/>
</dbReference>
<evidence type="ECO:0000313" key="4">
    <source>
        <dbReference type="Proteomes" id="UP001383192"/>
    </source>
</evidence>
<dbReference type="GO" id="GO:0016787">
    <property type="term" value="F:hydrolase activity"/>
    <property type="evidence" value="ECO:0007669"/>
    <property type="project" value="UniProtKB-KW"/>
</dbReference>
<evidence type="ECO:0000256" key="1">
    <source>
        <dbReference type="ARBA" id="ARBA00022801"/>
    </source>
</evidence>
<dbReference type="Gene3D" id="3.40.50.1820">
    <property type="entry name" value="alpha/beta hydrolase"/>
    <property type="match status" value="1"/>
</dbReference>
<proteinExistence type="predicted"/>
<evidence type="ECO:0000313" key="3">
    <source>
        <dbReference type="EMBL" id="KAK7027246.1"/>
    </source>
</evidence>
<keyword evidence="4" id="KW-1185">Reference proteome</keyword>
<dbReference type="EMBL" id="JAYKXP010000098">
    <property type="protein sequence ID" value="KAK7027246.1"/>
    <property type="molecule type" value="Genomic_DNA"/>
</dbReference>
<reference evidence="3 4" key="1">
    <citation type="submission" date="2024-01" db="EMBL/GenBank/DDBJ databases">
        <title>A draft genome for a cacao thread blight-causing isolate of Paramarasmius palmivorus.</title>
        <authorList>
            <person name="Baruah I.K."/>
            <person name="Bukari Y."/>
            <person name="Amoako-Attah I."/>
            <person name="Meinhardt L.W."/>
            <person name="Bailey B.A."/>
            <person name="Cohen S.P."/>
        </authorList>
    </citation>
    <scope>NUCLEOTIDE SEQUENCE [LARGE SCALE GENOMIC DNA]</scope>
    <source>
        <strain evidence="3 4">GH-12</strain>
    </source>
</reference>
<organism evidence="3 4">
    <name type="scientific">Paramarasmius palmivorus</name>
    <dbReference type="NCBI Taxonomy" id="297713"/>
    <lineage>
        <taxon>Eukaryota</taxon>
        <taxon>Fungi</taxon>
        <taxon>Dikarya</taxon>
        <taxon>Basidiomycota</taxon>
        <taxon>Agaricomycotina</taxon>
        <taxon>Agaricomycetes</taxon>
        <taxon>Agaricomycetidae</taxon>
        <taxon>Agaricales</taxon>
        <taxon>Marasmiineae</taxon>
        <taxon>Marasmiaceae</taxon>
        <taxon>Paramarasmius</taxon>
    </lineage>
</organism>
<sequence length="338" mass="37881">MAEYSHLSEPDPDFAVIAAHIPPVDESQTLTPAQRRQNYRDFILTALKATYGPRLPSDSEYQLTDRQIDVGDGAQILARCVVPTRKEGETDFPLLFWTHGGGWVIGDIEWDDFKLRQLAVDLRIAIVNCEYRLAPEHPFPIPVTDSFTCLKYFAAHPDLVSADLSKGFLVGGTSAGGNLAAVLSHLARDDPFFKDKPLTGQLLKIPVTLHLDAYPEEHKEVLLSMEQNKDAFIINRKEMRVYWDLYNPDPFDPRASPVLLPSHAGLPPAYFQICGQDPLRDEGFLYEKLLRNAGVKTKVDVYKGVPHGFDIAAPNIPLGKKCEEDFDEGVRWLLQAAK</sequence>
<feature type="domain" description="Alpha/beta hydrolase fold-3" evidence="2">
    <location>
        <begin position="95"/>
        <end position="309"/>
    </location>
</feature>